<keyword evidence="11" id="KW-1185">Reference proteome</keyword>
<dbReference type="SMART" id="SM00240">
    <property type="entry name" value="FHA"/>
    <property type="match status" value="1"/>
</dbReference>
<feature type="compositionally biased region" description="Basic residues" evidence="7">
    <location>
        <begin position="621"/>
        <end position="631"/>
    </location>
</feature>
<dbReference type="SUPFAM" id="SSF49879">
    <property type="entry name" value="SMAD/FHA domain"/>
    <property type="match status" value="1"/>
</dbReference>
<feature type="compositionally biased region" description="Basic and acidic residues" evidence="7">
    <location>
        <begin position="2140"/>
        <end position="2151"/>
    </location>
</feature>
<keyword evidence="8" id="KW-0472">Membrane</keyword>
<feature type="compositionally biased region" description="Basic and acidic residues" evidence="7">
    <location>
        <begin position="1687"/>
        <end position="1707"/>
    </location>
</feature>
<dbReference type="GO" id="GO:0005694">
    <property type="term" value="C:chromosome"/>
    <property type="evidence" value="ECO:0007669"/>
    <property type="project" value="TreeGrafter"/>
</dbReference>
<organism evidence="10 11">
    <name type="scientific">Anser cygnoides</name>
    <name type="common">Swan goose</name>
    <dbReference type="NCBI Taxonomy" id="8845"/>
    <lineage>
        <taxon>Eukaryota</taxon>
        <taxon>Metazoa</taxon>
        <taxon>Chordata</taxon>
        <taxon>Craniata</taxon>
        <taxon>Vertebrata</taxon>
        <taxon>Euteleostomi</taxon>
        <taxon>Archelosauria</taxon>
        <taxon>Archosauria</taxon>
        <taxon>Dinosauria</taxon>
        <taxon>Saurischia</taxon>
        <taxon>Theropoda</taxon>
        <taxon>Coelurosauria</taxon>
        <taxon>Aves</taxon>
        <taxon>Neognathae</taxon>
        <taxon>Galloanserae</taxon>
        <taxon>Anseriformes</taxon>
        <taxon>Anatidae</taxon>
        <taxon>Anserinae</taxon>
        <taxon>Anser</taxon>
    </lineage>
</organism>
<dbReference type="Gene3D" id="2.60.200.20">
    <property type="match status" value="1"/>
</dbReference>
<keyword evidence="5" id="KW-0539">Nucleus</keyword>
<feature type="compositionally biased region" description="Polar residues" evidence="7">
    <location>
        <begin position="2154"/>
        <end position="2164"/>
    </location>
</feature>
<feature type="compositionally biased region" description="Polar residues" evidence="7">
    <location>
        <begin position="1945"/>
        <end position="1975"/>
    </location>
</feature>
<dbReference type="Proteomes" id="UP000694521">
    <property type="component" value="Unplaced"/>
</dbReference>
<feature type="region of interest" description="Disordered" evidence="7">
    <location>
        <begin position="146"/>
        <end position="203"/>
    </location>
</feature>
<dbReference type="CDD" id="cd22673">
    <property type="entry name" value="FHA_Ki67"/>
    <property type="match status" value="1"/>
</dbReference>
<feature type="compositionally biased region" description="Low complexity" evidence="7">
    <location>
        <begin position="2332"/>
        <end position="2344"/>
    </location>
</feature>
<feature type="region of interest" description="Disordered" evidence="7">
    <location>
        <begin position="1554"/>
        <end position="2069"/>
    </location>
</feature>
<feature type="compositionally biased region" description="Basic residues" evidence="7">
    <location>
        <begin position="2005"/>
        <end position="2016"/>
    </location>
</feature>
<feature type="region of interest" description="Disordered" evidence="7">
    <location>
        <begin position="300"/>
        <end position="358"/>
    </location>
</feature>
<feature type="region of interest" description="Disordered" evidence="7">
    <location>
        <begin position="2086"/>
        <end position="2128"/>
    </location>
</feature>
<name>A0A8B9IE16_ANSCY</name>
<evidence type="ECO:0000313" key="11">
    <source>
        <dbReference type="Proteomes" id="UP000694521"/>
    </source>
</evidence>
<dbReference type="PANTHER" id="PTHR21603:SF17">
    <property type="entry name" value="PROLIFERATION MARKER PROTEIN KI-67"/>
    <property type="match status" value="1"/>
</dbReference>
<evidence type="ECO:0000256" key="3">
    <source>
        <dbReference type="ARBA" id="ARBA00022553"/>
    </source>
</evidence>
<reference evidence="10" key="2">
    <citation type="submission" date="2025-09" db="UniProtKB">
        <authorList>
            <consortium name="Ensembl"/>
        </authorList>
    </citation>
    <scope>IDENTIFICATION</scope>
</reference>
<dbReference type="GO" id="GO:0051983">
    <property type="term" value="P:regulation of chromosome segregation"/>
    <property type="evidence" value="ECO:0007669"/>
    <property type="project" value="TreeGrafter"/>
</dbReference>
<feature type="region of interest" description="Disordered" evidence="7">
    <location>
        <begin position="743"/>
        <end position="859"/>
    </location>
</feature>
<dbReference type="Pfam" id="PF15276">
    <property type="entry name" value="PP1_bind"/>
    <property type="match status" value="1"/>
</dbReference>
<feature type="compositionally biased region" description="Basic and acidic residues" evidence="7">
    <location>
        <begin position="2395"/>
        <end position="2411"/>
    </location>
</feature>
<feature type="compositionally biased region" description="Basic and acidic residues" evidence="7">
    <location>
        <begin position="804"/>
        <end position="816"/>
    </location>
</feature>
<feature type="compositionally biased region" description="Basic and acidic residues" evidence="7">
    <location>
        <begin position="1905"/>
        <end position="1914"/>
    </location>
</feature>
<feature type="compositionally biased region" description="Basic residues" evidence="7">
    <location>
        <begin position="898"/>
        <end position="910"/>
    </location>
</feature>
<keyword evidence="6" id="KW-0131">Cell cycle</keyword>
<dbReference type="Pfam" id="PF00498">
    <property type="entry name" value="FHA"/>
    <property type="match status" value="1"/>
</dbReference>
<dbReference type="InterPro" id="IPR008984">
    <property type="entry name" value="SMAD_FHA_dom_sf"/>
</dbReference>
<feature type="compositionally biased region" description="Polar residues" evidence="7">
    <location>
        <begin position="1855"/>
        <end position="1873"/>
    </location>
</feature>
<feature type="region of interest" description="Disordered" evidence="7">
    <location>
        <begin position="499"/>
        <end position="703"/>
    </location>
</feature>
<protein>
    <recommendedName>
        <fullName evidence="9">FHA domain-containing protein</fullName>
    </recommendedName>
</protein>
<feature type="compositionally biased region" description="Basic and acidic residues" evidence="7">
    <location>
        <begin position="156"/>
        <end position="179"/>
    </location>
</feature>
<dbReference type="PROSITE" id="PS51257">
    <property type="entry name" value="PROKAR_LIPOPROTEIN"/>
    <property type="match status" value="1"/>
</dbReference>
<evidence type="ECO:0000256" key="5">
    <source>
        <dbReference type="ARBA" id="ARBA00023242"/>
    </source>
</evidence>
<feature type="compositionally biased region" description="Polar residues" evidence="7">
    <location>
        <begin position="1993"/>
        <end position="2004"/>
    </location>
</feature>
<keyword evidence="8" id="KW-1133">Transmembrane helix</keyword>
<feature type="compositionally biased region" description="Polar residues" evidence="7">
    <location>
        <begin position="1830"/>
        <end position="1840"/>
    </location>
</feature>
<feature type="compositionally biased region" description="Polar residues" evidence="7">
    <location>
        <begin position="817"/>
        <end position="831"/>
    </location>
</feature>
<evidence type="ECO:0000256" key="4">
    <source>
        <dbReference type="ARBA" id="ARBA00022843"/>
    </source>
</evidence>
<feature type="compositionally biased region" description="Basic and acidic residues" evidence="7">
    <location>
        <begin position="1587"/>
        <end position="1597"/>
    </location>
</feature>
<evidence type="ECO:0000256" key="7">
    <source>
        <dbReference type="SAM" id="MobiDB-lite"/>
    </source>
</evidence>
<dbReference type="Pfam" id="PF08065">
    <property type="entry name" value="KI67R"/>
    <property type="match status" value="2"/>
</dbReference>
<feature type="region of interest" description="Disordered" evidence="7">
    <location>
        <begin position="2140"/>
        <end position="2502"/>
    </location>
</feature>
<feature type="compositionally biased region" description="Polar residues" evidence="7">
    <location>
        <begin position="2444"/>
        <end position="2480"/>
    </location>
</feature>
<evidence type="ECO:0000256" key="2">
    <source>
        <dbReference type="ARBA" id="ARBA00022499"/>
    </source>
</evidence>
<evidence type="ECO:0000256" key="6">
    <source>
        <dbReference type="ARBA" id="ARBA00023306"/>
    </source>
</evidence>
<feature type="compositionally biased region" description="Basic and acidic residues" evidence="7">
    <location>
        <begin position="911"/>
        <end position="922"/>
    </location>
</feature>
<feature type="compositionally biased region" description="Basic and acidic residues" evidence="7">
    <location>
        <begin position="2266"/>
        <end position="2275"/>
    </location>
</feature>
<sequence>MPLFGKIIVIKRNGTDGIHFPLTASSCLFGRLNCLQDLNSFIQLRRTECDIRIQLPQVSKEHCKIEVNENEEAILTNLSTVNPTQLNGSCFQQPVPLKHGDVLTIIDRSFRFEYPLQSTPRKRRSRSLKDETRQVLHVQQVAEVELLHKQTSGSKRSSDHSECKEQNADENKQSTEENMSKALPVKLQTPKSSYKTKQSIKKENEMSPFSRLYETLKHEIKVKKTLQEGNVPEKAETEGGKGALQEPSARLASSCDLVSPAKEKEIGISENNEEYKMKQEVISSEFNQISTVGSATKKCFTRSPQTSVSKEMTKGTGKRSNLQDHKEVSTPRKSKGTEVTAKTPKPNKENDSNAARSLQPCSIERLGYVEKVKIYNSAITAEKIAQTTNMTNVSEVGKQVSTPTPRRKSPRSCFTSPTKEATGVDSVNIGTPTTRGGVSLERKSFSEISAEIQREDPVCRNDSLQQLPLAENKCLKQRRNSKQHTPRKSARVEVLKEICDQTNVDSKKRDSESPASNSKSPRRNVRQSKEFVNKSVHSETPTSGELKSELASPASEKSGSGRKRGRQRTSELLRTEKASETNAVKEHHNKTVDSQDSGTQQDLATNGCNQKSDLENASVPRPHRFSSRRRSSGSANVLEGNEAVSEMSVSGLLAEEESGKTKIASQKRKSGDLLPQPLGKRKRVSFGGHLSPELFDKSLPPNSPLKRGAIPARLSLPFGDTPRAVLKKAQGLKHFAVQELSVRLQKEKMSPENLPAQTPPAASSPDSGKATPELTTSSPAPYTKGRFSVSLITTPSPIAEEQNGVEKDMNTEEKSGDQVQTPTSNHVSQDDNALMATPNKLTKSSQRSSKKTPMKRRSGAVAVINAKRRSGASTANLLVAKSWAEVVKLGVARPQAKAVKKRTQKGRPAKKITESPKTPERKVKGHFSTGHAESPATIVVGRAYSTTIRTAGQVPKVVKNPILKQNLNMDESFTGLGEMFKTPENMSGKRSPSSPVHNSDFTPTCTAVDVSELHTPEESGEMMVSPLNTPDASEQKLDCQDISYLLGEKESPKSVFEIISTKTPEGRQAVLEEDLDVDSVSIIAEKQASQVKLASKRKTPDQKLESVEVVSGIKQLLRTPKKKPEPAEVLSGIKRLMKTPKQKPEPAEAQSGIKRRMKTPKQKPELAEVLSGIKQLMKTPKQKPEPAEALSGIKRRLKTPKQKPELAEVLSGIKQLMKTPKQKPEPAEALSGIKRRMKTPKQKPELAEVLSGIKQLMKTPKQTPEPAEALSGIKQLMETPKQKPEPAEALSGIKQLTETPKQKPEPVEVLSGIKQLMETPEEKLEPAEVLPGIKQVVETPQQKLEPITDENTVQKLLKTPVQKKEVVEDVTGVNLIPKNPKLEHQPVEDMVGVSRIFKTPKEKVEPIEDMFGISRLVQTPREKYHPVDDFVGLKRLMAEPRQKNSDSELDYAGVKEMFGEETKVRSENVMDPKQEDAVPPCANDSRDYGGNKTVLEDPGNTSQGKDSQQDLSTSEDHSTQRLTRGRSRKIAHPTSIKQCEKDLNLKELQGLEKKSIQEEMGEISTSTSIAKNRGRRKRTNPCMEEEIVSKHPDEKTVETVSLVETQVDTQRPRRGKTKEPKELKHPSEDLESCEKDSSVLQKDPANRKQTLQEYDINDTSVTEDNQSRKTEIVSSSSQDENYQLQTDFKKSENTSDKGSVEDREEIPLLHQKRSRRMKKIENTEALLPPKRGRRARNEQAEQASSEELHGTTRKLRKDQSAKLLQGDEWTSETAPTEESENRTKLEVKITEKRGKSSRNARKHPTEVKADVCGMALENTQNVQKAKETSNETVTETQSPTKNERKVSLGDEAENAQENTTKSSLRLKSESPSGETDKMPITVLNLEANKSSVQEANRTRSRRGRKDSSEKKADEFAQDVKSLDLMPKCRSETGESSPKESSASSCVKQSHQVMKDQNNTADPSVTTLNSDSVAQSRQKRTRNEQEANEPKQTEILQENQTQNNRTTHRRVRGRKVNFKLEEASSEALGEERNLPGNEEGMTCKRNQHEASENPVQVRRSKRRRVDSIPQATCSTFTKKETLIKDHSKDETCAKDQDPALEAIPSSTEEVPLRGRTRRGVAVASQTVSSISIRKKRGLLEGDDKKMTVKEDQNPALGNNTLQAKANASARDERKEIDLAAEAKSSASLRRKRGLSETDDKEESTNEEQNMLLESVSCAKEKPLGRGRRKETPPVSHTTNSISLRRKRGLPADNGREEAPKDQNVPEDEPKRGRRNEAAILLEATSSTSAQGKRNLSKESSRKNNRREAKKMISEKPSSEEKIDLSEGYSGKKISITSLADSSSSLQGLPEDGENETPEEQQGILLEVTQSAKENPSKAGRRKIVPSKSEETSSTFLREKPVLPEDRAQKGVLEEGEGTALENNSSQETHRQLRNKRKNVQFKSEAATSTSLHDNGSLPENGNISETQCLISTGSEENNQSGKGKEVNPTQQTTSTSRRRKCLFPADDLPPKKLKSVTRAYPNVPRTSILPGSPLGLLTSHFFASFHFLTLLTTICASQRIGLFWCFSTGLDSFFLGEVIFPHMDFIVYYILVVYIIYWWRLGQCSSLGAASLICAI</sequence>
<feature type="compositionally biased region" description="Basic and acidic residues" evidence="7">
    <location>
        <begin position="1461"/>
        <end position="1476"/>
    </location>
</feature>
<keyword evidence="3" id="KW-0597">Phosphoprotein</keyword>
<feature type="compositionally biased region" description="Polar residues" evidence="7">
    <location>
        <begin position="2282"/>
        <end position="2292"/>
    </location>
</feature>
<feature type="region of interest" description="Disordered" evidence="7">
    <location>
        <begin position="1135"/>
        <end position="1164"/>
    </location>
</feature>
<feature type="compositionally biased region" description="Basic and acidic residues" evidence="7">
    <location>
        <begin position="2294"/>
        <end position="2323"/>
    </location>
</feature>
<proteinExistence type="predicted"/>
<feature type="compositionally biased region" description="Basic and acidic residues" evidence="7">
    <location>
        <begin position="499"/>
        <end position="512"/>
    </location>
</feature>
<feature type="domain" description="FHA" evidence="9">
    <location>
        <begin position="45"/>
        <end position="91"/>
    </location>
</feature>
<accession>A0A8B9IE16</accession>
<feature type="region of interest" description="Disordered" evidence="7">
    <location>
        <begin position="1177"/>
        <end position="1246"/>
    </location>
</feature>
<feature type="compositionally biased region" description="Basic and acidic residues" evidence="7">
    <location>
        <begin position="568"/>
        <end position="593"/>
    </location>
</feature>
<feature type="compositionally biased region" description="Polar residues" evidence="7">
    <location>
        <begin position="1672"/>
        <end position="1686"/>
    </location>
</feature>
<feature type="region of interest" description="Disordered" evidence="7">
    <location>
        <begin position="396"/>
        <end position="438"/>
    </location>
</feature>
<evidence type="ECO:0000313" key="10">
    <source>
        <dbReference type="Ensembl" id="ENSACDP00005001503.1"/>
    </source>
</evidence>
<reference evidence="10" key="1">
    <citation type="submission" date="2025-08" db="UniProtKB">
        <authorList>
            <consortium name="Ensembl"/>
        </authorList>
    </citation>
    <scope>IDENTIFICATION</scope>
</reference>
<dbReference type="PANTHER" id="PTHR21603">
    <property type="entry name" value="ANTIGEN KI-67-LIKE PROTEIN"/>
    <property type="match status" value="1"/>
</dbReference>
<feature type="compositionally biased region" description="Polar residues" evidence="7">
    <location>
        <begin position="1598"/>
        <end position="1609"/>
    </location>
</feature>
<feature type="compositionally biased region" description="Acidic residues" evidence="7">
    <location>
        <begin position="2195"/>
        <end position="2204"/>
    </location>
</feature>
<feature type="compositionally biased region" description="Basic and acidic residues" evidence="7">
    <location>
        <begin position="321"/>
        <end position="330"/>
    </location>
</feature>
<dbReference type="SMART" id="SM01295">
    <property type="entry name" value="K167R"/>
    <property type="match status" value="3"/>
</dbReference>
<feature type="compositionally biased region" description="Polar residues" evidence="7">
    <location>
        <begin position="594"/>
        <end position="611"/>
    </location>
</feature>
<evidence type="ECO:0000256" key="1">
    <source>
        <dbReference type="ARBA" id="ARBA00004123"/>
    </source>
</evidence>
<dbReference type="GO" id="GO:0007088">
    <property type="term" value="P:regulation of mitotic nuclear division"/>
    <property type="evidence" value="ECO:0007669"/>
    <property type="project" value="TreeGrafter"/>
</dbReference>
<feature type="compositionally biased region" description="Basic residues" evidence="7">
    <location>
        <begin position="848"/>
        <end position="858"/>
    </location>
</feature>
<feature type="region of interest" description="Disordered" evidence="7">
    <location>
        <begin position="227"/>
        <end position="248"/>
    </location>
</feature>
<feature type="compositionally biased region" description="Basic and acidic residues" evidence="7">
    <location>
        <begin position="1617"/>
        <end position="1637"/>
    </location>
</feature>
<dbReference type="PROSITE" id="PS50006">
    <property type="entry name" value="FHA_DOMAIN"/>
    <property type="match status" value="1"/>
</dbReference>
<dbReference type="InterPro" id="IPR012568">
    <property type="entry name" value="KI67R"/>
</dbReference>
<feature type="compositionally biased region" description="Basic and acidic residues" evidence="7">
    <location>
        <begin position="1779"/>
        <end position="1794"/>
    </location>
</feature>
<dbReference type="InterPro" id="IPR029334">
    <property type="entry name" value="PP1-bd"/>
</dbReference>
<feature type="compositionally biased region" description="Polar residues" evidence="7">
    <location>
        <begin position="1647"/>
        <end position="1664"/>
    </location>
</feature>
<keyword evidence="4" id="KW-0832">Ubl conjugation</keyword>
<dbReference type="Ensembl" id="ENSACDT00005001760.1">
    <property type="protein sequence ID" value="ENSACDP00005001503.1"/>
    <property type="gene ID" value="ENSACDG00005001030.1"/>
</dbReference>
<dbReference type="InterPro" id="IPR000253">
    <property type="entry name" value="FHA_dom"/>
</dbReference>
<evidence type="ECO:0000256" key="8">
    <source>
        <dbReference type="SAM" id="Phobius"/>
    </source>
</evidence>
<feature type="transmembrane region" description="Helical" evidence="8">
    <location>
        <begin position="2585"/>
        <end position="2601"/>
    </location>
</feature>
<evidence type="ECO:0000259" key="9">
    <source>
        <dbReference type="PROSITE" id="PS50006"/>
    </source>
</evidence>
<feature type="region of interest" description="Disordered" evidence="7">
    <location>
        <begin position="1461"/>
        <end position="1538"/>
    </location>
</feature>
<feature type="region of interest" description="Disordered" evidence="7">
    <location>
        <begin position="897"/>
        <end position="928"/>
    </location>
</feature>
<feature type="compositionally biased region" description="Polar residues" evidence="7">
    <location>
        <begin position="1499"/>
        <end position="1512"/>
    </location>
</feature>
<keyword evidence="2" id="KW-1017">Isopeptide bond</keyword>
<dbReference type="GO" id="GO:0005634">
    <property type="term" value="C:nucleus"/>
    <property type="evidence" value="ECO:0007669"/>
    <property type="project" value="UniProtKB-SubCell"/>
</dbReference>
<comment type="subcellular location">
    <subcellularLocation>
        <location evidence="1">Nucleus</location>
    </subcellularLocation>
</comment>
<keyword evidence="8" id="KW-0812">Transmembrane</keyword>
<feature type="compositionally biased region" description="Basic and acidic residues" evidence="7">
    <location>
        <begin position="2086"/>
        <end position="2096"/>
    </location>
</feature>
<feature type="compositionally biased region" description="Basic and acidic residues" evidence="7">
    <location>
        <begin position="1980"/>
        <end position="1991"/>
    </location>
</feature>